<dbReference type="PROSITE" id="PS01081">
    <property type="entry name" value="HTH_TETR_1"/>
    <property type="match status" value="1"/>
</dbReference>
<dbReference type="Proteomes" id="UP001149140">
    <property type="component" value="Unassembled WGS sequence"/>
</dbReference>
<dbReference type="AlphaFoldDB" id="A0A9X3S306"/>
<dbReference type="PANTHER" id="PTHR30055:SF234">
    <property type="entry name" value="HTH-TYPE TRANSCRIPTIONAL REGULATOR BETI"/>
    <property type="match status" value="1"/>
</dbReference>
<dbReference type="PANTHER" id="PTHR30055">
    <property type="entry name" value="HTH-TYPE TRANSCRIPTIONAL REGULATOR RUTR"/>
    <property type="match status" value="1"/>
</dbReference>
<dbReference type="InterPro" id="IPR050109">
    <property type="entry name" value="HTH-type_TetR-like_transc_reg"/>
</dbReference>
<evidence type="ECO:0000256" key="3">
    <source>
        <dbReference type="ARBA" id="ARBA00023163"/>
    </source>
</evidence>
<dbReference type="PROSITE" id="PS50977">
    <property type="entry name" value="HTH_TETR_2"/>
    <property type="match status" value="1"/>
</dbReference>
<dbReference type="InterPro" id="IPR023772">
    <property type="entry name" value="DNA-bd_HTH_TetR-type_CS"/>
</dbReference>
<evidence type="ECO:0000259" key="5">
    <source>
        <dbReference type="PROSITE" id="PS50977"/>
    </source>
</evidence>
<dbReference type="InterPro" id="IPR001647">
    <property type="entry name" value="HTH_TetR"/>
</dbReference>
<evidence type="ECO:0000256" key="2">
    <source>
        <dbReference type="ARBA" id="ARBA00023125"/>
    </source>
</evidence>
<keyword evidence="3" id="KW-0804">Transcription</keyword>
<proteinExistence type="predicted"/>
<accession>A0A9X3S306</accession>
<dbReference type="Pfam" id="PF00440">
    <property type="entry name" value="TetR_N"/>
    <property type="match status" value="1"/>
</dbReference>
<dbReference type="SUPFAM" id="SSF46689">
    <property type="entry name" value="Homeodomain-like"/>
    <property type="match status" value="1"/>
</dbReference>
<dbReference type="GO" id="GO:0000976">
    <property type="term" value="F:transcription cis-regulatory region binding"/>
    <property type="evidence" value="ECO:0007669"/>
    <property type="project" value="TreeGrafter"/>
</dbReference>
<name>A0A9X3S306_9ACTN</name>
<dbReference type="EMBL" id="JAPDOD010000030">
    <property type="protein sequence ID" value="MDA0164084.1"/>
    <property type="molecule type" value="Genomic_DNA"/>
</dbReference>
<sequence length="199" mass="21192">MPGLRERKKAATRIAIRDAGMRLFDERGFGGTTVDDIAEAAGVSRATVFTYFATKEEIVFGDAAVATEALAARLRDGGQSTLDAVRAWLTELSGWLEPEMLLQERLRHEAPTVAARRLQLIGALEDVIAAAFEAELGEEQQLAARLTAASLMGGLNVVEQTAAAQMSQRGQALSPAEIDHILDVTIAYVEAGLAAVAEA</sequence>
<dbReference type="Gene3D" id="1.10.357.10">
    <property type="entry name" value="Tetracycline Repressor, domain 2"/>
    <property type="match status" value="1"/>
</dbReference>
<organism evidence="6 7">
    <name type="scientific">Solirubrobacter ginsenosidimutans</name>
    <dbReference type="NCBI Taxonomy" id="490573"/>
    <lineage>
        <taxon>Bacteria</taxon>
        <taxon>Bacillati</taxon>
        <taxon>Actinomycetota</taxon>
        <taxon>Thermoleophilia</taxon>
        <taxon>Solirubrobacterales</taxon>
        <taxon>Solirubrobacteraceae</taxon>
        <taxon>Solirubrobacter</taxon>
    </lineage>
</organism>
<reference evidence="6" key="1">
    <citation type="submission" date="2022-10" db="EMBL/GenBank/DDBJ databases">
        <title>The WGS of Solirubrobacter ginsenosidimutans DSM 21036.</title>
        <authorList>
            <person name="Jiang Z."/>
        </authorList>
    </citation>
    <scope>NUCLEOTIDE SEQUENCE</scope>
    <source>
        <strain evidence="6">DSM 21036</strain>
    </source>
</reference>
<evidence type="ECO:0000256" key="4">
    <source>
        <dbReference type="PROSITE-ProRule" id="PRU00335"/>
    </source>
</evidence>
<keyword evidence="1" id="KW-0805">Transcription regulation</keyword>
<comment type="caution">
    <text evidence="6">The sequence shown here is derived from an EMBL/GenBank/DDBJ whole genome shotgun (WGS) entry which is preliminary data.</text>
</comment>
<protein>
    <submittedName>
        <fullName evidence="6">TetR/AcrR family transcriptional regulator</fullName>
    </submittedName>
</protein>
<dbReference type="PRINTS" id="PR00455">
    <property type="entry name" value="HTHTETR"/>
</dbReference>
<keyword evidence="2 4" id="KW-0238">DNA-binding</keyword>
<dbReference type="GO" id="GO:0003700">
    <property type="term" value="F:DNA-binding transcription factor activity"/>
    <property type="evidence" value="ECO:0007669"/>
    <property type="project" value="TreeGrafter"/>
</dbReference>
<feature type="DNA-binding region" description="H-T-H motif" evidence="4">
    <location>
        <begin position="33"/>
        <end position="52"/>
    </location>
</feature>
<evidence type="ECO:0000313" key="7">
    <source>
        <dbReference type="Proteomes" id="UP001149140"/>
    </source>
</evidence>
<dbReference type="Gene3D" id="1.10.10.60">
    <property type="entry name" value="Homeodomain-like"/>
    <property type="match status" value="1"/>
</dbReference>
<evidence type="ECO:0000313" key="6">
    <source>
        <dbReference type="EMBL" id="MDA0164084.1"/>
    </source>
</evidence>
<dbReference type="InterPro" id="IPR009057">
    <property type="entry name" value="Homeodomain-like_sf"/>
</dbReference>
<gene>
    <name evidence="6" type="ORF">OM076_27675</name>
</gene>
<keyword evidence="7" id="KW-1185">Reference proteome</keyword>
<feature type="domain" description="HTH tetR-type" evidence="5">
    <location>
        <begin position="10"/>
        <end position="70"/>
    </location>
</feature>
<evidence type="ECO:0000256" key="1">
    <source>
        <dbReference type="ARBA" id="ARBA00023015"/>
    </source>
</evidence>
<dbReference type="RefSeq" id="WP_270043334.1">
    <property type="nucleotide sequence ID" value="NZ_JAPDOD010000030.1"/>
</dbReference>